<evidence type="ECO:0000256" key="6">
    <source>
        <dbReference type="ARBA" id="ARBA00022801"/>
    </source>
</evidence>
<organism evidence="9 10">
    <name type="scientific">Fusarium oxysporum</name>
    <name type="common">Fusarium vascular wilt</name>
    <dbReference type="NCBI Taxonomy" id="5507"/>
    <lineage>
        <taxon>Eukaryota</taxon>
        <taxon>Fungi</taxon>
        <taxon>Dikarya</taxon>
        <taxon>Ascomycota</taxon>
        <taxon>Pezizomycotina</taxon>
        <taxon>Sordariomycetes</taxon>
        <taxon>Hypocreomycetidae</taxon>
        <taxon>Hypocreales</taxon>
        <taxon>Nectriaceae</taxon>
        <taxon>Fusarium</taxon>
        <taxon>Fusarium oxysporum species complex</taxon>
    </lineage>
</organism>
<evidence type="ECO:0000256" key="1">
    <source>
        <dbReference type="ARBA" id="ARBA00004613"/>
    </source>
</evidence>
<dbReference type="SMART" id="SM01110">
    <property type="entry name" value="Cutinase"/>
    <property type="match status" value="1"/>
</dbReference>
<accession>A0A2H3T1F8</accession>
<protein>
    <recommendedName>
        <fullName evidence="8">Cutinase</fullName>
        <ecNumber evidence="8">3.1.1.74</ecNumber>
    </recommendedName>
</protein>
<dbReference type="VEuPathDB" id="FungiDB:HZS61_007904"/>
<dbReference type="AlphaFoldDB" id="A0A2H3T1F8"/>
<dbReference type="InterPro" id="IPR000675">
    <property type="entry name" value="Cutinase/axe"/>
</dbReference>
<name>A0A2H3T1F8_FUSOX</name>
<comment type="similarity">
    <text evidence="2 8">Belongs to the cutinase family.</text>
</comment>
<keyword evidence="4 8" id="KW-0964">Secreted</keyword>
<dbReference type="Proteomes" id="UP000219369">
    <property type="component" value="Unassembled WGS sequence"/>
</dbReference>
<keyword evidence="3 8" id="KW-0719">Serine esterase</keyword>
<evidence type="ECO:0000256" key="3">
    <source>
        <dbReference type="ARBA" id="ARBA00022487"/>
    </source>
</evidence>
<dbReference type="VEuPathDB" id="FungiDB:FOZG_10137"/>
<dbReference type="VEuPathDB" id="FungiDB:FOXG_10644"/>
<proteinExistence type="inferred from homology"/>
<gene>
    <name evidence="9" type="ORF">FRV6_02717</name>
</gene>
<evidence type="ECO:0000256" key="8">
    <source>
        <dbReference type="RuleBase" id="RU361263"/>
    </source>
</evidence>
<dbReference type="InterPro" id="IPR043580">
    <property type="entry name" value="CUTINASE_1"/>
</dbReference>
<keyword evidence="7" id="KW-1015">Disulfide bond</keyword>
<dbReference type="PANTHER" id="PTHR33630:SF13">
    <property type="entry name" value="ACETYLXYLAN ESTERASE"/>
    <property type="match status" value="1"/>
</dbReference>
<dbReference type="Pfam" id="PF01083">
    <property type="entry name" value="Cutinase"/>
    <property type="match status" value="1"/>
</dbReference>
<dbReference type="SUPFAM" id="SSF53474">
    <property type="entry name" value="alpha/beta-Hydrolases"/>
    <property type="match status" value="1"/>
</dbReference>
<dbReference type="VEuPathDB" id="FungiDB:FOIG_08972"/>
<feature type="chain" id="PRO_5013426622" description="Cutinase" evidence="8">
    <location>
        <begin position="19"/>
        <end position="241"/>
    </location>
</feature>
<sequence length="241" mass="25252">MLNTAFLASLFLIPLAIGAPAVDIEERQAPCQNVHIFLARGTDEPYPGRQSSLASAICSGLPSCGYENINYPANFNTYCTSIYAGITGGLSQITAYANRCPNSKIVLSGYSQGAQLIGDILGGGGGQSLGCTQQSNSALNPATSPGNKSKSFSLILAAALFFGDPRHAANQAYNTGTGASRNGINPRKGAQLTSLNRFSNKIRSWCLAGDNVCAQGTDPNAHTSYFNVFSQEAGAWVKTKV</sequence>
<comment type="catalytic activity">
    <reaction evidence="8">
        <text>cutin + H2O = cutin monomers.</text>
        <dbReference type="EC" id="3.1.1.74"/>
    </reaction>
</comment>
<dbReference type="GO" id="GO:0005576">
    <property type="term" value="C:extracellular region"/>
    <property type="evidence" value="ECO:0007669"/>
    <property type="project" value="UniProtKB-SubCell"/>
</dbReference>
<evidence type="ECO:0000256" key="4">
    <source>
        <dbReference type="ARBA" id="ARBA00022525"/>
    </source>
</evidence>
<dbReference type="PROSITE" id="PS00155">
    <property type="entry name" value="CUTINASE_1"/>
    <property type="match status" value="1"/>
</dbReference>
<keyword evidence="6 8" id="KW-0378">Hydrolase</keyword>
<dbReference type="PANTHER" id="PTHR33630">
    <property type="entry name" value="CUTINASE RV1984C-RELATED-RELATED"/>
    <property type="match status" value="1"/>
</dbReference>
<dbReference type="VEuPathDB" id="FungiDB:FOC4_g10009022"/>
<dbReference type="Gene3D" id="3.40.50.1820">
    <property type="entry name" value="alpha/beta hydrolase"/>
    <property type="match status" value="1"/>
</dbReference>
<evidence type="ECO:0000256" key="7">
    <source>
        <dbReference type="ARBA" id="ARBA00023157"/>
    </source>
</evidence>
<dbReference type="OrthoDB" id="2586582at2759"/>
<comment type="subcellular location">
    <subcellularLocation>
        <location evidence="1 8">Secreted</location>
    </subcellularLocation>
</comment>
<dbReference type="EC" id="3.1.1.74" evidence="8"/>
<reference evidence="10" key="1">
    <citation type="submission" date="2016-09" db="EMBL/GenBank/DDBJ databases">
        <authorList>
            <person name="Guldener U."/>
        </authorList>
    </citation>
    <scope>NUCLEOTIDE SEQUENCE [LARGE SCALE GENOMIC DNA]</scope>
    <source>
        <strain evidence="10">V64-1</strain>
    </source>
</reference>
<dbReference type="VEuPathDB" id="FungiDB:FOMG_07434"/>
<evidence type="ECO:0000256" key="5">
    <source>
        <dbReference type="ARBA" id="ARBA00022729"/>
    </source>
</evidence>
<keyword evidence="5 8" id="KW-0732">Signal</keyword>
<feature type="signal peptide" evidence="8">
    <location>
        <begin position="1"/>
        <end position="18"/>
    </location>
</feature>
<evidence type="ECO:0000313" key="10">
    <source>
        <dbReference type="Proteomes" id="UP000219369"/>
    </source>
</evidence>
<evidence type="ECO:0000313" key="9">
    <source>
        <dbReference type="EMBL" id="SCO78504.1"/>
    </source>
</evidence>
<evidence type="ECO:0000256" key="2">
    <source>
        <dbReference type="ARBA" id="ARBA00007534"/>
    </source>
</evidence>
<dbReference type="VEuPathDB" id="FungiDB:FOC1_g10009936"/>
<dbReference type="InterPro" id="IPR029058">
    <property type="entry name" value="AB_hydrolase_fold"/>
</dbReference>
<comment type="function">
    <text evidence="8">Catalyzes the hydrolysis of complex carboxylic polyesters found in the cell wall of plants. Degrades cutin, a macromolecule that forms the structure of the plant cuticle.</text>
</comment>
<dbReference type="EMBL" id="FMJY01000002">
    <property type="protein sequence ID" value="SCO78504.1"/>
    <property type="molecule type" value="Genomic_DNA"/>
</dbReference>
<dbReference type="GO" id="GO:0050525">
    <property type="term" value="F:cutinase activity"/>
    <property type="evidence" value="ECO:0007669"/>
    <property type="project" value="UniProtKB-UniRule"/>
</dbReference>